<gene>
    <name evidence="2" type="primary">Bm7791</name>
</gene>
<reference evidence="2" key="2">
    <citation type="submission" date="2019-12" db="UniProtKB">
        <authorList>
            <consortium name="WormBaseParasite"/>
        </authorList>
    </citation>
    <scope>IDENTIFICATION</scope>
</reference>
<dbReference type="WBParaSite" id="Bm7791b.1">
    <property type="protein sequence ID" value="Bm7791b.1"/>
    <property type="gene ID" value="WBGene00228052"/>
</dbReference>
<dbReference type="InParanoid" id="A0A5S6PVN7"/>
<organism evidence="1 2">
    <name type="scientific">Brugia malayi</name>
    <name type="common">Filarial nematode worm</name>
    <dbReference type="NCBI Taxonomy" id="6279"/>
    <lineage>
        <taxon>Eukaryota</taxon>
        <taxon>Metazoa</taxon>
        <taxon>Ecdysozoa</taxon>
        <taxon>Nematoda</taxon>
        <taxon>Chromadorea</taxon>
        <taxon>Rhabditida</taxon>
        <taxon>Spirurina</taxon>
        <taxon>Spiruromorpha</taxon>
        <taxon>Filarioidea</taxon>
        <taxon>Onchocercidae</taxon>
        <taxon>Brugia</taxon>
    </lineage>
</organism>
<reference evidence="1" key="1">
    <citation type="journal article" date="2007" name="Science">
        <title>Draft genome of the filarial nematode parasite Brugia malayi.</title>
        <authorList>
            <person name="Ghedin E."/>
            <person name="Wang S."/>
            <person name="Spiro D."/>
            <person name="Caler E."/>
            <person name="Zhao Q."/>
            <person name="Crabtree J."/>
            <person name="Allen J.E."/>
            <person name="Delcher A.L."/>
            <person name="Guiliano D.B."/>
            <person name="Miranda-Saavedra D."/>
            <person name="Angiuoli S.V."/>
            <person name="Creasy T."/>
            <person name="Amedeo P."/>
            <person name="Haas B."/>
            <person name="El-Sayed N.M."/>
            <person name="Wortman J.R."/>
            <person name="Feldblyum T."/>
            <person name="Tallon L."/>
            <person name="Schatz M."/>
            <person name="Shumway M."/>
            <person name="Koo H."/>
            <person name="Salzberg S.L."/>
            <person name="Schobel S."/>
            <person name="Pertea M."/>
            <person name="Pop M."/>
            <person name="White O."/>
            <person name="Barton G.J."/>
            <person name="Carlow C.K."/>
            <person name="Crawford M.J."/>
            <person name="Daub J."/>
            <person name="Dimmic M.W."/>
            <person name="Estes C.F."/>
            <person name="Foster J.M."/>
            <person name="Ganatra M."/>
            <person name="Gregory W.F."/>
            <person name="Johnson N.M."/>
            <person name="Jin J."/>
            <person name="Komuniecki R."/>
            <person name="Korf I."/>
            <person name="Kumar S."/>
            <person name="Laney S."/>
            <person name="Li B.W."/>
            <person name="Li W."/>
            <person name="Lindblom T.H."/>
            <person name="Lustigman S."/>
            <person name="Ma D."/>
            <person name="Maina C.V."/>
            <person name="Martin D.M."/>
            <person name="McCarter J.P."/>
            <person name="McReynolds L."/>
            <person name="Mitreva M."/>
            <person name="Nutman T.B."/>
            <person name="Parkinson J."/>
            <person name="Peregrin-Alvarez J.M."/>
            <person name="Poole C."/>
            <person name="Ren Q."/>
            <person name="Saunders L."/>
            <person name="Sluder A.E."/>
            <person name="Smith K."/>
            <person name="Stanke M."/>
            <person name="Unnasch T.R."/>
            <person name="Ware J."/>
            <person name="Wei A.D."/>
            <person name="Weil G."/>
            <person name="Williams D.J."/>
            <person name="Zhang Y."/>
            <person name="Williams S.A."/>
            <person name="Fraser-Liggett C."/>
            <person name="Slatko B."/>
            <person name="Blaxter M.L."/>
            <person name="Scott A.L."/>
        </authorList>
    </citation>
    <scope>NUCLEOTIDE SEQUENCE</scope>
    <source>
        <strain evidence="1">FR3</strain>
    </source>
</reference>
<sequence>MPHSILKDSSSKLLETRRNRRLADGSGNLSPTNISTTCTRVSFGQSTIPTVQFELQTGLIGSSAFNRLAAIADSDLEKTSNLRQRRTSLPVSPNAFASSRAALQSNLIEARGLIAEMLANKDLPPMVISGLKAVATLLNPQPPSINLHFDFGLPMVVENPYSGEQLLVATVSYS</sequence>
<evidence type="ECO:0000313" key="1">
    <source>
        <dbReference type="Proteomes" id="UP000006672"/>
    </source>
</evidence>
<protein>
    <submittedName>
        <fullName evidence="2">Bm7791</fullName>
    </submittedName>
</protein>
<keyword evidence="1" id="KW-1185">Reference proteome</keyword>
<dbReference type="STRING" id="6279.A0A5S6PVN7"/>
<proteinExistence type="predicted"/>
<evidence type="ECO:0000313" key="2">
    <source>
        <dbReference type="WBParaSite" id="Bm7791b.1"/>
    </source>
</evidence>
<name>A0A5S6PVN7_BRUMA</name>
<dbReference type="Proteomes" id="UP000006672">
    <property type="component" value="Unassembled WGS sequence"/>
</dbReference>
<accession>A0A5S6PVN7</accession>
<dbReference type="AlphaFoldDB" id="A0A5S6PVN7"/>